<organism evidence="2 3">
    <name type="scientific">Papaver atlanticum</name>
    <dbReference type="NCBI Taxonomy" id="357466"/>
    <lineage>
        <taxon>Eukaryota</taxon>
        <taxon>Viridiplantae</taxon>
        <taxon>Streptophyta</taxon>
        <taxon>Embryophyta</taxon>
        <taxon>Tracheophyta</taxon>
        <taxon>Spermatophyta</taxon>
        <taxon>Magnoliopsida</taxon>
        <taxon>Ranunculales</taxon>
        <taxon>Papaveraceae</taxon>
        <taxon>Papaveroideae</taxon>
        <taxon>Papaver</taxon>
    </lineage>
</organism>
<dbReference type="Proteomes" id="UP001202328">
    <property type="component" value="Unassembled WGS sequence"/>
</dbReference>
<name>A0AAD4THA9_9MAGN</name>
<gene>
    <name evidence="2" type="ORF">MKW98_016863</name>
</gene>
<reference evidence="2" key="1">
    <citation type="submission" date="2022-04" db="EMBL/GenBank/DDBJ databases">
        <title>A functionally conserved STORR gene fusion in Papaver species that diverged 16.8 million years ago.</title>
        <authorList>
            <person name="Catania T."/>
        </authorList>
    </citation>
    <scope>NUCLEOTIDE SEQUENCE</scope>
    <source>
        <strain evidence="2">S-188037</strain>
    </source>
</reference>
<evidence type="ECO:0000313" key="3">
    <source>
        <dbReference type="Proteomes" id="UP001202328"/>
    </source>
</evidence>
<keyword evidence="3" id="KW-1185">Reference proteome</keyword>
<evidence type="ECO:0000313" key="2">
    <source>
        <dbReference type="EMBL" id="KAI3960139.1"/>
    </source>
</evidence>
<comment type="caution">
    <text evidence="2">The sequence shown here is derived from an EMBL/GenBank/DDBJ whole genome shotgun (WGS) entry which is preliminary data.</text>
</comment>
<proteinExistence type="predicted"/>
<dbReference type="AlphaFoldDB" id="A0AAD4THA9"/>
<evidence type="ECO:0000256" key="1">
    <source>
        <dbReference type="SAM" id="MobiDB-lite"/>
    </source>
</evidence>
<accession>A0AAD4THA9</accession>
<protein>
    <submittedName>
        <fullName evidence="2">Uncharacterized protein</fullName>
    </submittedName>
</protein>
<feature type="region of interest" description="Disordered" evidence="1">
    <location>
        <begin position="72"/>
        <end position="109"/>
    </location>
</feature>
<dbReference type="EMBL" id="JAJJMB010000948">
    <property type="protein sequence ID" value="KAI3960139.1"/>
    <property type="molecule type" value="Genomic_DNA"/>
</dbReference>
<feature type="compositionally biased region" description="Polar residues" evidence="1">
    <location>
        <begin position="73"/>
        <end position="93"/>
    </location>
</feature>
<sequence>MQTGKNSTTTVRETAPNVAASAKMTLDNQMQKANGNTKRERDINEKAIQQRNTSINATGGVLGGHAFVGHGTGATQNGRLIRNCSTNSRTDGTTAEKLGVAGINNSSLK</sequence>